<organism evidence="2 3">
    <name type="scientific">Jeotgalibacillus alimentarius</name>
    <dbReference type="NCBI Taxonomy" id="135826"/>
    <lineage>
        <taxon>Bacteria</taxon>
        <taxon>Bacillati</taxon>
        <taxon>Bacillota</taxon>
        <taxon>Bacilli</taxon>
        <taxon>Bacillales</taxon>
        <taxon>Caryophanaceae</taxon>
        <taxon>Jeotgalibacillus</taxon>
    </lineage>
</organism>
<name>A0A0C2RM24_9BACL</name>
<sequence length="145" mass="16632">MMRKSLFVLFLSMGLLYACQPDDTLSSSEKVKGELTEEVQQFFNGVTEENGVYLYHDEKNDSMLVYLNGHQIKQGDPAYHFSNFDVKAEGDQLYLSYETDTTTDYSSDIENQRFYEVNLDKGYDTIKLFNNGDETAFHAISGNLE</sequence>
<feature type="chain" id="PRO_5039363007" description="Lipoprotein" evidence="1">
    <location>
        <begin position="19"/>
        <end position="145"/>
    </location>
</feature>
<gene>
    <name evidence="2" type="ORF">KP77_34590</name>
</gene>
<dbReference type="AlphaFoldDB" id="A0A0C2RM24"/>
<dbReference type="RefSeq" id="WP_160289549.1">
    <property type="nucleotide sequence ID" value="NZ_JXRQ01000030.1"/>
</dbReference>
<protein>
    <recommendedName>
        <fullName evidence="4">Lipoprotein</fullName>
    </recommendedName>
</protein>
<reference evidence="2 3" key="1">
    <citation type="submission" date="2015-01" db="EMBL/GenBank/DDBJ databases">
        <title>Genome sequence of Jeotgalibacillus alimentarius.</title>
        <authorList>
            <person name="Goh K.M."/>
            <person name="Chan K.-G."/>
            <person name="Yaakop A.S."/>
            <person name="Ee R."/>
            <person name="Gan H.M."/>
            <person name="Chan C.S."/>
        </authorList>
    </citation>
    <scope>NUCLEOTIDE SEQUENCE [LARGE SCALE GENOMIC DNA]</scope>
    <source>
        <strain evidence="2 3">YKJ-13</strain>
    </source>
</reference>
<feature type="signal peptide" evidence="1">
    <location>
        <begin position="1"/>
        <end position="18"/>
    </location>
</feature>
<evidence type="ECO:0008006" key="4">
    <source>
        <dbReference type="Google" id="ProtNLM"/>
    </source>
</evidence>
<accession>A0A0C2RM24</accession>
<proteinExistence type="predicted"/>
<dbReference type="PROSITE" id="PS51257">
    <property type="entry name" value="PROKAR_LIPOPROTEIN"/>
    <property type="match status" value="1"/>
</dbReference>
<dbReference type="EMBL" id="JXRQ01000030">
    <property type="protein sequence ID" value="KIL42829.1"/>
    <property type="molecule type" value="Genomic_DNA"/>
</dbReference>
<dbReference type="OrthoDB" id="2614098at2"/>
<evidence type="ECO:0000313" key="3">
    <source>
        <dbReference type="Proteomes" id="UP000031950"/>
    </source>
</evidence>
<comment type="caution">
    <text evidence="2">The sequence shown here is derived from an EMBL/GenBank/DDBJ whole genome shotgun (WGS) entry which is preliminary data.</text>
</comment>
<evidence type="ECO:0000313" key="2">
    <source>
        <dbReference type="EMBL" id="KIL42829.1"/>
    </source>
</evidence>
<keyword evidence="1" id="KW-0732">Signal</keyword>
<evidence type="ECO:0000256" key="1">
    <source>
        <dbReference type="SAM" id="SignalP"/>
    </source>
</evidence>
<dbReference type="Proteomes" id="UP000031950">
    <property type="component" value="Unassembled WGS sequence"/>
</dbReference>
<keyword evidence="3" id="KW-1185">Reference proteome</keyword>
<dbReference type="STRING" id="135826.KP77_34590"/>
<dbReference type="PATRIC" id="fig|135826.4.peg.3435"/>